<feature type="domain" description="Orotidine 5'-phosphate decarboxylase" evidence="12">
    <location>
        <begin position="7"/>
        <end position="230"/>
    </location>
</feature>
<accession>A0A9D1L528</accession>
<dbReference type="FunFam" id="3.20.20.70:FF:000015">
    <property type="entry name" value="Orotidine 5'-phosphate decarboxylase"/>
    <property type="match status" value="1"/>
</dbReference>
<dbReference type="InterPro" id="IPR047596">
    <property type="entry name" value="OMPdecase_bac"/>
</dbReference>
<feature type="active site" description="Proton donor" evidence="9">
    <location>
        <position position="63"/>
    </location>
</feature>
<keyword evidence="6 9" id="KW-0456">Lyase</keyword>
<dbReference type="InterPro" id="IPR011060">
    <property type="entry name" value="RibuloseP-bd_barrel"/>
</dbReference>
<feature type="active site" description="For OMPdecase activity" evidence="10">
    <location>
        <position position="61"/>
    </location>
</feature>
<dbReference type="Pfam" id="PF00215">
    <property type="entry name" value="OMPdecase"/>
    <property type="match status" value="1"/>
</dbReference>
<feature type="active site" description="For OMPdecase activity" evidence="10">
    <location>
        <position position="66"/>
    </location>
</feature>
<feature type="binding site" evidence="9 11">
    <location>
        <position position="185"/>
    </location>
    <ligand>
        <name>substrate</name>
    </ligand>
</feature>
<evidence type="ECO:0000256" key="2">
    <source>
        <dbReference type="ARBA" id="ARBA00004861"/>
    </source>
</evidence>
<evidence type="ECO:0000256" key="4">
    <source>
        <dbReference type="ARBA" id="ARBA00022793"/>
    </source>
</evidence>
<dbReference type="InterPro" id="IPR014732">
    <property type="entry name" value="OMPdecase"/>
</dbReference>
<dbReference type="SMART" id="SM00934">
    <property type="entry name" value="OMPdecase"/>
    <property type="match status" value="1"/>
</dbReference>
<dbReference type="PANTHER" id="PTHR32119">
    <property type="entry name" value="OROTIDINE 5'-PHOSPHATE DECARBOXYLASE"/>
    <property type="match status" value="1"/>
</dbReference>
<comment type="similarity">
    <text evidence="8 9">Belongs to the OMP decarboxylase family. Type 1 subfamily.</text>
</comment>
<dbReference type="GO" id="GO:0005829">
    <property type="term" value="C:cytosol"/>
    <property type="evidence" value="ECO:0007669"/>
    <property type="project" value="TreeGrafter"/>
</dbReference>
<comment type="pathway">
    <text evidence="2 9">Pyrimidine metabolism; UMP biosynthesis via de novo pathway; UMP from orotate: step 2/2.</text>
</comment>
<dbReference type="CDD" id="cd04725">
    <property type="entry name" value="OMP_decarboxylase_like"/>
    <property type="match status" value="1"/>
</dbReference>
<evidence type="ECO:0000256" key="5">
    <source>
        <dbReference type="ARBA" id="ARBA00022975"/>
    </source>
</evidence>
<dbReference type="GO" id="GO:0004590">
    <property type="term" value="F:orotidine-5'-phosphate decarboxylase activity"/>
    <property type="evidence" value="ECO:0007669"/>
    <property type="project" value="UniProtKB-UniRule"/>
</dbReference>
<dbReference type="AlphaFoldDB" id="A0A9D1L528"/>
<evidence type="ECO:0000256" key="9">
    <source>
        <dbReference type="HAMAP-Rule" id="MF_01200"/>
    </source>
</evidence>
<dbReference type="NCBIfam" id="TIGR01740">
    <property type="entry name" value="pyrF"/>
    <property type="match status" value="1"/>
</dbReference>
<dbReference type="NCBIfam" id="NF001273">
    <property type="entry name" value="PRK00230.1"/>
    <property type="match status" value="1"/>
</dbReference>
<evidence type="ECO:0000313" key="13">
    <source>
        <dbReference type="EMBL" id="HIU24246.1"/>
    </source>
</evidence>
<dbReference type="InterPro" id="IPR001754">
    <property type="entry name" value="OMPdeCOase_dom"/>
</dbReference>
<reference evidence="13" key="2">
    <citation type="journal article" date="2021" name="PeerJ">
        <title>Extensive microbial diversity within the chicken gut microbiome revealed by metagenomics and culture.</title>
        <authorList>
            <person name="Gilroy R."/>
            <person name="Ravi A."/>
            <person name="Getino M."/>
            <person name="Pursley I."/>
            <person name="Horton D.L."/>
            <person name="Alikhan N.F."/>
            <person name="Baker D."/>
            <person name="Gharbi K."/>
            <person name="Hall N."/>
            <person name="Watson M."/>
            <person name="Adriaenssens E.M."/>
            <person name="Foster-Nyarko E."/>
            <person name="Jarju S."/>
            <person name="Secka A."/>
            <person name="Antonio M."/>
            <person name="Oren A."/>
            <person name="Chaudhuri R.R."/>
            <person name="La Ragione R."/>
            <person name="Hildebrand F."/>
            <person name="Pallen M.J."/>
        </authorList>
    </citation>
    <scope>NUCLEOTIDE SEQUENCE</scope>
    <source>
        <strain evidence="13">ChiHjej12B11-29160</strain>
    </source>
</reference>
<gene>
    <name evidence="9 13" type="primary">pyrF</name>
    <name evidence="13" type="ORF">IAD17_04935</name>
</gene>
<dbReference type="Proteomes" id="UP000824078">
    <property type="component" value="Unassembled WGS sequence"/>
</dbReference>
<comment type="catalytic activity">
    <reaction evidence="7 9">
        <text>orotidine 5'-phosphate + H(+) = UMP + CO2</text>
        <dbReference type="Rhea" id="RHEA:11596"/>
        <dbReference type="ChEBI" id="CHEBI:15378"/>
        <dbReference type="ChEBI" id="CHEBI:16526"/>
        <dbReference type="ChEBI" id="CHEBI:57538"/>
        <dbReference type="ChEBI" id="CHEBI:57865"/>
        <dbReference type="EC" id="4.1.1.23"/>
    </reaction>
</comment>
<evidence type="ECO:0000256" key="6">
    <source>
        <dbReference type="ARBA" id="ARBA00023239"/>
    </source>
</evidence>
<feature type="binding site" evidence="9 11">
    <location>
        <position position="214"/>
    </location>
    <ligand>
        <name>substrate</name>
    </ligand>
</feature>
<evidence type="ECO:0000259" key="12">
    <source>
        <dbReference type="SMART" id="SM00934"/>
    </source>
</evidence>
<organism evidence="13 14">
    <name type="scientific">Candidatus Coprovicinus avistercoris</name>
    <dbReference type="NCBI Taxonomy" id="2840754"/>
    <lineage>
        <taxon>Bacteria</taxon>
        <taxon>Bacillati</taxon>
        <taxon>Actinomycetota</taxon>
        <taxon>Coriobacteriia</taxon>
        <taxon>Coriobacteriales</taxon>
        <taxon>Coriobacteriaceae</taxon>
        <taxon>Coriobacteriaceae incertae sedis</taxon>
        <taxon>Candidatus Coprovicinus</taxon>
    </lineage>
</organism>
<evidence type="ECO:0000256" key="3">
    <source>
        <dbReference type="ARBA" id="ARBA00011738"/>
    </source>
</evidence>
<feature type="binding site" evidence="9 11">
    <location>
        <position position="13"/>
    </location>
    <ligand>
        <name>substrate</name>
    </ligand>
</feature>
<dbReference type="Gene3D" id="3.20.20.70">
    <property type="entry name" value="Aldolase class I"/>
    <property type="match status" value="1"/>
</dbReference>
<protein>
    <recommendedName>
        <fullName evidence="9">Orotidine 5'-phosphate decarboxylase</fullName>
        <ecNumber evidence="9">4.1.1.23</ecNumber>
    </recommendedName>
    <alternativeName>
        <fullName evidence="9">OMP decarboxylase</fullName>
        <shortName evidence="9">OMPDCase</shortName>
        <shortName evidence="9">OMPdecase</shortName>
    </alternativeName>
</protein>
<dbReference type="GO" id="GO:0044205">
    <property type="term" value="P:'de novo' UMP biosynthetic process"/>
    <property type="evidence" value="ECO:0007669"/>
    <property type="project" value="UniProtKB-UniRule"/>
</dbReference>
<evidence type="ECO:0000313" key="14">
    <source>
        <dbReference type="Proteomes" id="UP000824078"/>
    </source>
</evidence>
<comment type="subunit">
    <text evidence="3 9">Homodimer.</text>
</comment>
<comment type="function">
    <text evidence="1 9">Catalyzes the decarboxylation of orotidine 5'-monophosphate (OMP) to uridine 5'-monophosphate (UMP).</text>
</comment>
<evidence type="ECO:0000256" key="7">
    <source>
        <dbReference type="ARBA" id="ARBA00049157"/>
    </source>
</evidence>
<dbReference type="InterPro" id="IPR013785">
    <property type="entry name" value="Aldolase_TIM"/>
</dbReference>
<feature type="binding site" evidence="9 11">
    <location>
        <position position="124"/>
    </location>
    <ligand>
        <name>substrate</name>
    </ligand>
</feature>
<feature type="binding site" evidence="9 11">
    <location>
        <position position="194"/>
    </location>
    <ligand>
        <name>substrate</name>
    </ligand>
</feature>
<feature type="binding site" evidence="9 11">
    <location>
        <position position="215"/>
    </location>
    <ligand>
        <name>substrate</name>
    </ligand>
</feature>
<name>A0A9D1L528_9ACTN</name>
<evidence type="ECO:0000256" key="10">
    <source>
        <dbReference type="PIRSR" id="PIRSR614732-1"/>
    </source>
</evidence>
<dbReference type="EC" id="4.1.1.23" evidence="9"/>
<evidence type="ECO:0000256" key="11">
    <source>
        <dbReference type="PIRSR" id="PIRSR614732-2"/>
    </source>
</evidence>
<feature type="binding site" evidence="9 11">
    <location>
        <position position="34"/>
    </location>
    <ligand>
        <name>substrate</name>
    </ligand>
</feature>
<dbReference type="EMBL" id="DVMQ01000015">
    <property type="protein sequence ID" value="HIU24246.1"/>
    <property type="molecule type" value="Genomic_DNA"/>
</dbReference>
<dbReference type="SUPFAM" id="SSF51366">
    <property type="entry name" value="Ribulose-phoshate binding barrel"/>
    <property type="match status" value="1"/>
</dbReference>
<keyword evidence="5 9" id="KW-0665">Pyrimidine biosynthesis</keyword>
<keyword evidence="4 9" id="KW-0210">Decarboxylase</keyword>
<comment type="caution">
    <text evidence="13">The sequence shown here is derived from an EMBL/GenBank/DDBJ whole genome shotgun (WGS) entry which is preliminary data.</text>
</comment>
<proteinExistence type="inferred from homology"/>
<reference evidence="13" key="1">
    <citation type="submission" date="2020-10" db="EMBL/GenBank/DDBJ databases">
        <authorList>
            <person name="Gilroy R."/>
        </authorList>
    </citation>
    <scope>NUCLEOTIDE SEQUENCE</scope>
    <source>
        <strain evidence="13">ChiHjej12B11-29160</strain>
    </source>
</reference>
<feature type="binding site" evidence="9">
    <location>
        <begin position="61"/>
        <end position="70"/>
    </location>
    <ligand>
        <name>substrate</name>
    </ligand>
</feature>
<dbReference type="PANTHER" id="PTHR32119:SF2">
    <property type="entry name" value="OROTIDINE 5'-PHOSPHATE DECARBOXYLASE"/>
    <property type="match status" value="1"/>
</dbReference>
<feature type="active site" description="For OMPdecase activity" evidence="10">
    <location>
        <position position="63"/>
    </location>
</feature>
<dbReference type="GO" id="GO:0006207">
    <property type="term" value="P:'de novo' pyrimidine nucleobase biosynthetic process"/>
    <property type="evidence" value="ECO:0007669"/>
    <property type="project" value="InterPro"/>
</dbReference>
<evidence type="ECO:0000256" key="8">
    <source>
        <dbReference type="ARBA" id="ARBA00061012"/>
    </source>
</evidence>
<dbReference type="HAMAP" id="MF_01200_B">
    <property type="entry name" value="OMPdecase_type1_B"/>
    <property type="match status" value="1"/>
</dbReference>
<sequence>MLDGADKVIVALDCDREKALHIGKLLAGQAQWVKVGMTLYYAYGPSIVSEMHDMGFKVFLDLKLHDIPHQIRGAAKAASEAGADMLTLHALGGSAMIEAAREGVEAAAASRQTRTQLLSVTVLTSMDSESLQRVGISTPLTEEVRLLAQLARDAGSDGIVCSPHEVGALRKDLGSDSILVTPGIRPAGANPGDQIRIATPAQALEAGASQLVVGRPIVQAEDPLTAFQAVVSEVN</sequence>
<evidence type="ECO:0000256" key="1">
    <source>
        <dbReference type="ARBA" id="ARBA00002356"/>
    </source>
</evidence>